<evidence type="ECO:0000256" key="1">
    <source>
        <dbReference type="ARBA" id="ARBA00004123"/>
    </source>
</evidence>
<dbReference type="FunFam" id="3.30.420.10:FF:000010">
    <property type="entry name" value="DNA polymerase epsilon catalytic subunit"/>
    <property type="match status" value="1"/>
</dbReference>
<evidence type="ECO:0000313" key="18">
    <source>
        <dbReference type="EMBL" id="CAJ0578382.1"/>
    </source>
</evidence>
<dbReference type="SMART" id="SM01159">
    <property type="entry name" value="DUF1744"/>
    <property type="match status" value="1"/>
</dbReference>
<dbReference type="InterPro" id="IPR029703">
    <property type="entry name" value="POL2"/>
</dbReference>
<keyword evidence="3 15" id="KW-0004">4Fe-4S</keyword>
<dbReference type="Gene3D" id="3.30.420.10">
    <property type="entry name" value="Ribonuclease H-like superfamily/Ribonuclease H"/>
    <property type="match status" value="1"/>
</dbReference>
<evidence type="ECO:0000256" key="12">
    <source>
        <dbReference type="ARBA" id="ARBA00023014"/>
    </source>
</evidence>
<dbReference type="InterPro" id="IPR036397">
    <property type="entry name" value="RNaseH_sf"/>
</dbReference>
<keyword evidence="13 15" id="KW-0238">DNA-binding</keyword>
<evidence type="ECO:0000256" key="15">
    <source>
        <dbReference type="RuleBase" id="RU365029"/>
    </source>
</evidence>
<keyword evidence="11 15" id="KW-0408">Iron</keyword>
<dbReference type="GO" id="GO:0006287">
    <property type="term" value="P:base-excision repair, gap-filling"/>
    <property type="evidence" value="ECO:0007669"/>
    <property type="project" value="TreeGrafter"/>
</dbReference>
<dbReference type="PANTHER" id="PTHR10670:SF0">
    <property type="entry name" value="DNA POLYMERASE EPSILON CATALYTIC SUBUNIT A"/>
    <property type="match status" value="1"/>
</dbReference>
<comment type="cofactor">
    <cofactor evidence="15">
        <name>[4Fe-4S] cluster</name>
        <dbReference type="ChEBI" id="CHEBI:49883"/>
    </cofactor>
</comment>
<dbReference type="Gene3D" id="3.90.1600.10">
    <property type="entry name" value="Palm domain of DNA polymerase"/>
    <property type="match status" value="1"/>
</dbReference>
<feature type="domain" description="DNA polymerase epsilon catalytic subunit A C-terminal" evidence="17">
    <location>
        <begin position="1466"/>
        <end position="1868"/>
    </location>
</feature>
<dbReference type="InterPro" id="IPR042087">
    <property type="entry name" value="DNA_pol_B_thumb"/>
</dbReference>
<evidence type="ECO:0000256" key="13">
    <source>
        <dbReference type="ARBA" id="ARBA00023125"/>
    </source>
</evidence>
<dbReference type="InterPro" id="IPR012337">
    <property type="entry name" value="RNaseH-like_sf"/>
</dbReference>
<proteinExistence type="inferred from homology"/>
<dbReference type="Gene3D" id="1.10.132.60">
    <property type="entry name" value="DNA polymerase family B, C-terminal domain"/>
    <property type="match status" value="1"/>
</dbReference>
<feature type="non-terminal residue" evidence="18">
    <location>
        <position position="2139"/>
    </location>
</feature>
<dbReference type="GO" id="GO:0006297">
    <property type="term" value="P:nucleotide-excision repair, DNA gap filling"/>
    <property type="evidence" value="ECO:0007669"/>
    <property type="project" value="TreeGrafter"/>
</dbReference>
<evidence type="ECO:0000256" key="8">
    <source>
        <dbReference type="ARBA" id="ARBA00022771"/>
    </source>
</evidence>
<dbReference type="GO" id="GO:0051539">
    <property type="term" value="F:4 iron, 4 sulfur cluster binding"/>
    <property type="evidence" value="ECO:0007669"/>
    <property type="project" value="UniProtKB-KW"/>
</dbReference>
<dbReference type="Pfam" id="PF03104">
    <property type="entry name" value="DNA_pol_B_exo1"/>
    <property type="match status" value="1"/>
</dbReference>
<evidence type="ECO:0000256" key="16">
    <source>
        <dbReference type="SAM" id="MobiDB-lite"/>
    </source>
</evidence>
<evidence type="ECO:0000256" key="4">
    <source>
        <dbReference type="ARBA" id="ARBA00022679"/>
    </source>
</evidence>
<dbReference type="InterPro" id="IPR055191">
    <property type="entry name" value="POL2_thumb"/>
</dbReference>
<dbReference type="GO" id="GO:0003677">
    <property type="term" value="F:DNA binding"/>
    <property type="evidence" value="ECO:0007669"/>
    <property type="project" value="UniProtKB-KW"/>
</dbReference>
<dbReference type="Pfam" id="PF08490">
    <property type="entry name" value="DUF1744"/>
    <property type="match status" value="1"/>
</dbReference>
<gene>
    <name evidence="18" type="ORF">MSPICULIGERA_LOCUS16640</name>
</gene>
<evidence type="ECO:0000259" key="17">
    <source>
        <dbReference type="SMART" id="SM01159"/>
    </source>
</evidence>
<evidence type="ECO:0000256" key="2">
    <source>
        <dbReference type="ARBA" id="ARBA00005755"/>
    </source>
</evidence>
<dbReference type="GO" id="GO:0008622">
    <property type="term" value="C:epsilon DNA polymerase complex"/>
    <property type="evidence" value="ECO:0007669"/>
    <property type="project" value="InterPro"/>
</dbReference>
<dbReference type="Proteomes" id="UP001177023">
    <property type="component" value="Unassembled WGS sequence"/>
</dbReference>
<evidence type="ECO:0000256" key="10">
    <source>
        <dbReference type="ARBA" id="ARBA00022932"/>
    </source>
</evidence>
<protein>
    <recommendedName>
        <fullName evidence="15">DNA polymerase epsilon catalytic subunit</fullName>
        <ecNumber evidence="15">2.7.7.7</ecNumber>
    </recommendedName>
</protein>
<sequence>MDDDYQGKKVAEEDDLTAQALENDANYAERIAAIKKNELIDQKLGIERYTGAPERVGFMINIQPSEMVDEQTKSIVAAVDFYFLEDMNKRFKITYPFRPYLFISTTSGYELQVSSLFSKKYGSFITVDLVEKEDLDLKNHLSGLKKKYIKLTFPSMKELAKVKSELMPLIRKNKERIKQSTDFTTLLARHIGGDKMSMLDGDALDQIDDIREYDVPYHMRVAIDEKLFVAKWYTTRGLGSQRKPTIVPYTGEKLPKMPVILAFDIETTKLPLKFPDSSFDEIMMISYMINGRGYLITNQEIVHGDIESFEYTPKPEYKGVFKVYNEKDEKALIRRFFDHILQVCPSIIVTYNGDFFDWPFVETRAKVHGMIMEDEIGFAKDSAEEYKSRNCCHMDAFRWVKRDSYLPMGSQNLKAVCKAKLRYDPVELDPELMCKMAAEEPQVLASYSVSDAVATYYLYQKYVHPFIFALCTIIPLGPDDVLRKGSGTLCEALLMVEAFHGNIIFPNKYIVADEMAISADGKRIESETYVGGHVEALEAGVFRSDIPVRFRMSPEALRDLRQECGPTLAKEIKREFGIEREQLVDFEERIADVQHVFDQLLEHTSRSEYPRIYHLDVGAMYPNIILTNRLQPCAMVDEETCMACVYNTPDAKCKRTMPWMWRGEIIPAARGEYHQILQQLEGETFDKPPVPFHQLDKKRRLQIEKKRVQDYSRRVYGKIHETRVEKRETRICQRENPFYVNTVLAFRDRRYDYKELLKKAKGQLAEAEKNNDINGVKNGHALCVLYESLQLAHKCILNSFYGYVMRKGSRWFSMEMAGIVCHTGANIITEARKLVEKIGKPLELDTDGIWCLLPSSFPEDFTFKVKGWKKDKISISYPAAMLNALVDQGFTNDQYHRLQEDGTYTVTPENTIYFEVDGPYRCMLLPASKEEGKKLKKRYAVFNFDGSMAELKGFELKRRGELNIIKRFQDGVFRSFLNGKDLEACYNSVAKDANKWLDILFTEGADCSDQELFDLIAENRSMSKKLEDYGEQKSTSISTARRLAEFLGNEMVKDAGLACQFIICKHPIGAPVTERAIPLAIFQADPTTRGTYLRRWTKNSEMSGDTDVRTMLDWPYYIERFGSCVQKIITIPAALQGVENPVPRIAHPDWLRNKIKNKLDEALQPKLAEFGFFRKPAGETNTNGKRPPSREEPSPSTSQMDIEDMGNKENQNPNKKCKMTKKPEPTQELPLEKKTQAADGFEEWLGFLKTKWRRGRKNRKLEKSSTAVERMVELTKERTRNRFWQILSIEQSQTPGLFNVWVSLDGQMSKLGVKVDRVMLVNQREPQKKGELSRKILPHRKQAFHLYEHRVDEERFEELYNSINSQLCTMSTEGVYESQTPLLLRLLIEMGCVCRVAGPSSHSIWPLSSLKMVPLSETEYLPAGSIRSIFLYKYSADSRAIWLLIDPATAEGHFVLATRGEMMVPSLEKTYRELWQESCNDGNSSIQGVRETVKFQMYKVNSQADAERTVGKIARALRAATSRPTVLVVQAAESRQLLTNQVPNLGLFPHVKLQQGREPSSLFSTVDWQRVTAKRALKHYFYSHIYLEDYVGWCRYLHVPLGNLPSDITQFAIDLFFSRHLVRAGYALWASLSSRPDLGGKELDDVRLVSEWKPFDENDATLLNRPSFCGSVCVELELGAVVVAAIVHRSRLLEAEGADDTVGFDSTAALPADAVTGIRNTISSYDEGAAVDGPIRILKTMLQECIREIAVNSNKRADQMVLSLQRWLLRPNSLLYDPALARSVSILERKLCLLLATEIERLGGHVVHASPTKIVLATGKPSLEAGRCFTDSLIKTLQKNPIFGSVHMRVTQEWNVLLWKDQANYAGLTKELIVPGDDEDEDIEGAGEIRIVPSTQWKLIQALEEQVELEKQFQTNIVGYLLLWMQKMEENEHDITPEGHIEMRSAILLDEVLPRMFRILTELTSQRSEDGTAKAGLLASTVLAALECDVECEDAVDAVREQVKRVLSGTLPSISTESMFLRALFCPYCAVAADVDLLQDGAWVCGACEKTYDVQAVDNMVVSRLNNLLTSYLAQDHVCGKCKGVRRDVLSKYCECSGKYDNSLSAAELLKNVQLALSVAEKHDIRQTRAVAKWITSIL</sequence>
<evidence type="ECO:0000256" key="9">
    <source>
        <dbReference type="ARBA" id="ARBA00022833"/>
    </source>
</evidence>
<keyword evidence="10 15" id="KW-0239">DNA-directed DNA polymerase</keyword>
<dbReference type="FunFam" id="1.10.132.60:FF:000002">
    <property type="entry name" value="DNA polymerase epsilon catalytic subunit"/>
    <property type="match status" value="1"/>
</dbReference>
<dbReference type="EC" id="2.7.7.7" evidence="15"/>
<dbReference type="FunFam" id="3.30.342.10:FF:000023">
    <property type="entry name" value="DNA polymerase epsilon catalytic subunit"/>
    <property type="match status" value="1"/>
</dbReference>
<evidence type="ECO:0000256" key="6">
    <source>
        <dbReference type="ARBA" id="ARBA00022705"/>
    </source>
</evidence>
<feature type="region of interest" description="Disordered" evidence="16">
    <location>
        <begin position="1170"/>
        <end position="1235"/>
    </location>
</feature>
<dbReference type="Pfam" id="PF22634">
    <property type="entry name" value="POL2_thumb"/>
    <property type="match status" value="1"/>
</dbReference>
<dbReference type="SUPFAM" id="SSF56672">
    <property type="entry name" value="DNA/RNA polymerases"/>
    <property type="match status" value="1"/>
</dbReference>
<dbReference type="FunFam" id="3.90.1600.10:FF:000006">
    <property type="entry name" value="DNA polymerase epsilon catalytic subunit"/>
    <property type="match status" value="1"/>
</dbReference>
<dbReference type="EMBL" id="CATQJA010002653">
    <property type="protein sequence ID" value="CAJ0578382.1"/>
    <property type="molecule type" value="Genomic_DNA"/>
</dbReference>
<keyword evidence="9 15" id="KW-0862">Zinc</keyword>
<dbReference type="GO" id="GO:0008310">
    <property type="term" value="F:single-stranded DNA 3'-5' DNA exonuclease activity"/>
    <property type="evidence" value="ECO:0007669"/>
    <property type="project" value="TreeGrafter"/>
</dbReference>
<evidence type="ECO:0000256" key="7">
    <source>
        <dbReference type="ARBA" id="ARBA00022723"/>
    </source>
</evidence>
<keyword evidence="4 15" id="KW-0808">Transferase</keyword>
<evidence type="ECO:0000313" key="19">
    <source>
        <dbReference type="Proteomes" id="UP001177023"/>
    </source>
</evidence>
<comment type="subcellular location">
    <subcellularLocation>
        <location evidence="1 15">Nucleus</location>
    </subcellularLocation>
</comment>
<dbReference type="GO" id="GO:0006272">
    <property type="term" value="P:leading strand elongation"/>
    <property type="evidence" value="ECO:0007669"/>
    <property type="project" value="TreeGrafter"/>
</dbReference>
<dbReference type="PANTHER" id="PTHR10670">
    <property type="entry name" value="DNA POLYMERASE EPSILON CATALYTIC SUBUNIT A"/>
    <property type="match status" value="1"/>
</dbReference>
<comment type="caution">
    <text evidence="18">The sequence shown here is derived from an EMBL/GenBank/DDBJ whole genome shotgun (WGS) entry which is preliminary data.</text>
</comment>
<evidence type="ECO:0000256" key="5">
    <source>
        <dbReference type="ARBA" id="ARBA00022695"/>
    </source>
</evidence>
<accession>A0AA36D1X5</accession>
<evidence type="ECO:0000256" key="14">
    <source>
        <dbReference type="ARBA" id="ARBA00023242"/>
    </source>
</evidence>
<dbReference type="InterPro" id="IPR013697">
    <property type="entry name" value="DNA_pol_e_suA_C"/>
</dbReference>
<dbReference type="InterPro" id="IPR006133">
    <property type="entry name" value="DNA-dir_DNA_pol_B_exonuc"/>
</dbReference>
<keyword evidence="5 15" id="KW-0548">Nucleotidyltransferase</keyword>
<keyword evidence="8 15" id="KW-0863">Zinc-finger</keyword>
<comment type="similarity">
    <text evidence="2 15">Belongs to the DNA polymerase type-B family.</text>
</comment>
<comment type="function">
    <text evidence="15">DNA polymerase II participates in chromosomal DNA replication.</text>
</comment>
<keyword evidence="6 15" id="KW-0235">DNA replication</keyword>
<evidence type="ECO:0000256" key="11">
    <source>
        <dbReference type="ARBA" id="ARBA00023004"/>
    </source>
</evidence>
<dbReference type="InterPro" id="IPR023211">
    <property type="entry name" value="DNA_pol_palm_dom_sf"/>
</dbReference>
<keyword evidence="7 15" id="KW-0479">Metal-binding</keyword>
<dbReference type="GO" id="GO:0008270">
    <property type="term" value="F:zinc ion binding"/>
    <property type="evidence" value="ECO:0007669"/>
    <property type="project" value="UniProtKB-KW"/>
</dbReference>
<dbReference type="InterPro" id="IPR006172">
    <property type="entry name" value="DNA-dir_DNA_pol_B"/>
</dbReference>
<organism evidence="18 19">
    <name type="scientific">Mesorhabditis spiculigera</name>
    <dbReference type="NCBI Taxonomy" id="96644"/>
    <lineage>
        <taxon>Eukaryota</taxon>
        <taxon>Metazoa</taxon>
        <taxon>Ecdysozoa</taxon>
        <taxon>Nematoda</taxon>
        <taxon>Chromadorea</taxon>
        <taxon>Rhabditida</taxon>
        <taxon>Rhabditina</taxon>
        <taxon>Rhabditomorpha</taxon>
        <taxon>Rhabditoidea</taxon>
        <taxon>Rhabditidae</taxon>
        <taxon>Mesorhabditinae</taxon>
        <taxon>Mesorhabditis</taxon>
    </lineage>
</organism>
<keyword evidence="19" id="KW-1185">Reference proteome</keyword>
<dbReference type="SUPFAM" id="SSF53098">
    <property type="entry name" value="Ribonuclease H-like"/>
    <property type="match status" value="1"/>
</dbReference>
<dbReference type="Pfam" id="PF23250">
    <property type="entry name" value="zf_DPOE_2"/>
    <property type="match status" value="1"/>
</dbReference>
<dbReference type="CDD" id="cd05779">
    <property type="entry name" value="DNA_polB_epsilon_exo"/>
    <property type="match status" value="1"/>
</dbReference>
<dbReference type="SMART" id="SM00486">
    <property type="entry name" value="POLBc"/>
    <property type="match status" value="1"/>
</dbReference>
<dbReference type="Pfam" id="PF22912">
    <property type="entry name" value="zf-DPOE"/>
    <property type="match status" value="1"/>
</dbReference>
<dbReference type="InterPro" id="IPR043502">
    <property type="entry name" value="DNA/RNA_pol_sf"/>
</dbReference>
<evidence type="ECO:0000256" key="3">
    <source>
        <dbReference type="ARBA" id="ARBA00022485"/>
    </source>
</evidence>
<dbReference type="GO" id="GO:0000166">
    <property type="term" value="F:nucleotide binding"/>
    <property type="evidence" value="ECO:0007669"/>
    <property type="project" value="InterPro"/>
</dbReference>
<comment type="catalytic activity">
    <reaction evidence="15">
        <text>DNA(n) + a 2'-deoxyribonucleoside 5'-triphosphate = DNA(n+1) + diphosphate</text>
        <dbReference type="Rhea" id="RHEA:22508"/>
        <dbReference type="Rhea" id="RHEA-COMP:17339"/>
        <dbReference type="Rhea" id="RHEA-COMP:17340"/>
        <dbReference type="ChEBI" id="CHEBI:33019"/>
        <dbReference type="ChEBI" id="CHEBI:61560"/>
        <dbReference type="ChEBI" id="CHEBI:173112"/>
        <dbReference type="EC" id="2.7.7.7"/>
    </reaction>
</comment>
<keyword evidence="14 15" id="KW-0539">Nucleus</keyword>
<feature type="compositionally biased region" description="Basic and acidic residues" evidence="16">
    <location>
        <begin position="1221"/>
        <end position="1235"/>
    </location>
</feature>
<name>A0AA36D1X5_9BILA</name>
<dbReference type="Gene3D" id="3.30.342.10">
    <property type="entry name" value="DNA Polymerase, chain B, domain 1"/>
    <property type="match status" value="1"/>
</dbReference>
<dbReference type="GO" id="GO:0003887">
    <property type="term" value="F:DNA-directed DNA polymerase activity"/>
    <property type="evidence" value="ECO:0007669"/>
    <property type="project" value="UniProtKB-KW"/>
</dbReference>
<keyword evidence="12 15" id="KW-0411">Iron-sulfur</keyword>
<dbReference type="GO" id="GO:0000278">
    <property type="term" value="P:mitotic cell cycle"/>
    <property type="evidence" value="ECO:0007669"/>
    <property type="project" value="TreeGrafter"/>
</dbReference>
<dbReference type="CDD" id="cd05535">
    <property type="entry name" value="POLBc_epsilon"/>
    <property type="match status" value="1"/>
</dbReference>
<dbReference type="InterPro" id="IPR054475">
    <property type="entry name" value="Znf-DPOE"/>
</dbReference>
<reference evidence="18" key="1">
    <citation type="submission" date="2023-06" db="EMBL/GenBank/DDBJ databases">
        <authorList>
            <person name="Delattre M."/>
        </authorList>
    </citation>
    <scope>NUCLEOTIDE SEQUENCE</scope>
    <source>
        <strain evidence="18">AF72</strain>
    </source>
</reference>
<dbReference type="GO" id="GO:0045004">
    <property type="term" value="P:DNA replication proofreading"/>
    <property type="evidence" value="ECO:0007669"/>
    <property type="project" value="TreeGrafter"/>
</dbReference>